<dbReference type="EMBL" id="NPDZ01000012">
    <property type="protein sequence ID" value="PJZ72196.1"/>
    <property type="molecule type" value="Genomic_DNA"/>
</dbReference>
<dbReference type="PANTHER" id="PTHR43214:SF43">
    <property type="entry name" value="TWO-COMPONENT RESPONSE REGULATOR"/>
    <property type="match status" value="1"/>
</dbReference>
<dbReference type="PROSITE" id="PS50110">
    <property type="entry name" value="RESPONSE_REGULATORY"/>
    <property type="match status" value="1"/>
</dbReference>
<gene>
    <name evidence="6" type="ORF">CH360_14215</name>
    <name evidence="7" type="ORF">CH373_15755</name>
</gene>
<dbReference type="InterPro" id="IPR016032">
    <property type="entry name" value="Sig_transdc_resp-reg_C-effctor"/>
</dbReference>
<dbReference type="Pfam" id="PF00072">
    <property type="entry name" value="Response_reg"/>
    <property type="match status" value="1"/>
</dbReference>
<evidence type="ECO:0000256" key="3">
    <source>
        <dbReference type="PROSITE-ProRule" id="PRU00169"/>
    </source>
</evidence>
<dbReference type="OrthoDB" id="9780153at2"/>
<keyword evidence="8" id="KW-1185">Reference proteome</keyword>
<keyword evidence="1 3" id="KW-0597">Phosphoprotein</keyword>
<dbReference type="InterPro" id="IPR036388">
    <property type="entry name" value="WH-like_DNA-bd_sf"/>
</dbReference>
<dbReference type="AlphaFoldDB" id="A0A2M9ZJG0"/>
<dbReference type="InterPro" id="IPR011006">
    <property type="entry name" value="CheY-like_superfamily"/>
</dbReference>
<dbReference type="SUPFAM" id="SSF46894">
    <property type="entry name" value="C-terminal effector domain of the bipartite response regulators"/>
    <property type="match status" value="1"/>
</dbReference>
<dbReference type="Gene3D" id="1.10.10.10">
    <property type="entry name" value="Winged helix-like DNA-binding domain superfamily/Winged helix DNA-binding domain"/>
    <property type="match status" value="1"/>
</dbReference>
<dbReference type="Gene3D" id="3.40.50.2300">
    <property type="match status" value="1"/>
</dbReference>
<dbReference type="InterPro" id="IPR000792">
    <property type="entry name" value="Tscrpt_reg_LuxR_C"/>
</dbReference>
<dbReference type="EMBL" id="NPDY01000015">
    <property type="protein sequence ID" value="PJZ68865.1"/>
    <property type="molecule type" value="Genomic_DNA"/>
</dbReference>
<sequence length="205" mass="23095">MIRIMLVDDHPALRLGLRIALEGTGIEVSAEADSGMDLLQKLKAGNEYDIILLDIDLPRTDGISILKEVLSQFPTQRVVMFSHHKDKAYVELALENHAKGFFSKEDTVETIAVLLKNIMQGSTVLSPVIQSSVIRQGQILSPKELLTDREIEVLRMLANGFKHKEIAEQLNIALRTVDFHRQNIKEKLDAESLADLVRIADKYRL</sequence>
<dbReference type="InterPro" id="IPR001789">
    <property type="entry name" value="Sig_transdc_resp-reg_receiver"/>
</dbReference>
<organism evidence="7 9">
    <name type="scientific">Leptospira perolatii</name>
    <dbReference type="NCBI Taxonomy" id="2023191"/>
    <lineage>
        <taxon>Bacteria</taxon>
        <taxon>Pseudomonadati</taxon>
        <taxon>Spirochaetota</taxon>
        <taxon>Spirochaetia</taxon>
        <taxon>Leptospirales</taxon>
        <taxon>Leptospiraceae</taxon>
        <taxon>Leptospira</taxon>
    </lineage>
</organism>
<dbReference type="InterPro" id="IPR039420">
    <property type="entry name" value="WalR-like"/>
</dbReference>
<dbReference type="PROSITE" id="PS50043">
    <property type="entry name" value="HTH_LUXR_2"/>
    <property type="match status" value="1"/>
</dbReference>
<dbReference type="SMART" id="SM00448">
    <property type="entry name" value="REC"/>
    <property type="match status" value="1"/>
</dbReference>
<dbReference type="SMART" id="SM00421">
    <property type="entry name" value="HTH_LUXR"/>
    <property type="match status" value="1"/>
</dbReference>
<evidence type="ECO:0000313" key="7">
    <source>
        <dbReference type="EMBL" id="PJZ72196.1"/>
    </source>
</evidence>
<evidence type="ECO:0000313" key="6">
    <source>
        <dbReference type="EMBL" id="PJZ68865.1"/>
    </source>
</evidence>
<dbReference type="GO" id="GO:0006355">
    <property type="term" value="P:regulation of DNA-templated transcription"/>
    <property type="evidence" value="ECO:0007669"/>
    <property type="project" value="InterPro"/>
</dbReference>
<reference evidence="8 9" key="1">
    <citation type="submission" date="2017-07" db="EMBL/GenBank/DDBJ databases">
        <title>Leptospira spp. isolated from tropical soils.</title>
        <authorList>
            <person name="Thibeaux R."/>
            <person name="Iraola G."/>
            <person name="Ferres I."/>
            <person name="Bierque E."/>
            <person name="Girault D."/>
            <person name="Soupe-Gilbert M.-E."/>
            <person name="Picardeau M."/>
            <person name="Goarant C."/>
        </authorList>
    </citation>
    <scope>NUCLEOTIDE SEQUENCE [LARGE SCALE GENOMIC DNA]</scope>
    <source>
        <strain evidence="7 9">FH1-B-B1</strain>
        <strain evidence="6 8">FH1-B-C1</strain>
    </source>
</reference>
<name>A0A2M9ZJG0_9LEPT</name>
<keyword evidence="2" id="KW-0238">DNA-binding</keyword>
<dbReference type="PRINTS" id="PR00038">
    <property type="entry name" value="HTHLUXR"/>
</dbReference>
<evidence type="ECO:0000313" key="8">
    <source>
        <dbReference type="Proteomes" id="UP000231962"/>
    </source>
</evidence>
<proteinExistence type="predicted"/>
<dbReference type="CDD" id="cd06170">
    <property type="entry name" value="LuxR_C_like"/>
    <property type="match status" value="1"/>
</dbReference>
<evidence type="ECO:0008006" key="10">
    <source>
        <dbReference type="Google" id="ProtNLM"/>
    </source>
</evidence>
<dbReference type="RefSeq" id="WP_100714718.1">
    <property type="nucleotide sequence ID" value="NZ_NPDY01000015.1"/>
</dbReference>
<comment type="caution">
    <text evidence="7">The sequence shown here is derived from an EMBL/GenBank/DDBJ whole genome shotgun (WGS) entry which is preliminary data.</text>
</comment>
<dbReference type="SUPFAM" id="SSF52172">
    <property type="entry name" value="CheY-like"/>
    <property type="match status" value="1"/>
</dbReference>
<dbReference type="InterPro" id="IPR058245">
    <property type="entry name" value="NreC/VraR/RcsB-like_REC"/>
</dbReference>
<protein>
    <recommendedName>
        <fullName evidence="10">DNA-binding response regulator</fullName>
    </recommendedName>
</protein>
<accession>A0A2M9ZJG0</accession>
<dbReference type="Pfam" id="PF00196">
    <property type="entry name" value="GerE"/>
    <property type="match status" value="1"/>
</dbReference>
<dbReference type="Proteomes" id="UP000231990">
    <property type="component" value="Unassembled WGS sequence"/>
</dbReference>
<dbReference type="Proteomes" id="UP000231962">
    <property type="component" value="Unassembled WGS sequence"/>
</dbReference>
<evidence type="ECO:0000256" key="1">
    <source>
        <dbReference type="ARBA" id="ARBA00022553"/>
    </source>
</evidence>
<evidence type="ECO:0000313" key="9">
    <source>
        <dbReference type="Proteomes" id="UP000231990"/>
    </source>
</evidence>
<dbReference type="CDD" id="cd17535">
    <property type="entry name" value="REC_NarL-like"/>
    <property type="match status" value="1"/>
</dbReference>
<feature type="modified residue" description="4-aspartylphosphate" evidence="3">
    <location>
        <position position="54"/>
    </location>
</feature>
<evidence type="ECO:0000259" key="4">
    <source>
        <dbReference type="PROSITE" id="PS50043"/>
    </source>
</evidence>
<feature type="domain" description="HTH luxR-type" evidence="4">
    <location>
        <begin position="139"/>
        <end position="204"/>
    </location>
</feature>
<evidence type="ECO:0000256" key="2">
    <source>
        <dbReference type="ARBA" id="ARBA00023125"/>
    </source>
</evidence>
<dbReference type="PANTHER" id="PTHR43214">
    <property type="entry name" value="TWO-COMPONENT RESPONSE REGULATOR"/>
    <property type="match status" value="1"/>
</dbReference>
<dbReference type="GO" id="GO:0000160">
    <property type="term" value="P:phosphorelay signal transduction system"/>
    <property type="evidence" value="ECO:0007669"/>
    <property type="project" value="InterPro"/>
</dbReference>
<dbReference type="GO" id="GO:0003677">
    <property type="term" value="F:DNA binding"/>
    <property type="evidence" value="ECO:0007669"/>
    <property type="project" value="UniProtKB-KW"/>
</dbReference>
<feature type="domain" description="Response regulatory" evidence="5">
    <location>
        <begin position="3"/>
        <end position="119"/>
    </location>
</feature>
<evidence type="ECO:0000259" key="5">
    <source>
        <dbReference type="PROSITE" id="PS50110"/>
    </source>
</evidence>